<dbReference type="EMBL" id="GBXM01020058">
    <property type="protein sequence ID" value="JAH88519.1"/>
    <property type="molecule type" value="Transcribed_RNA"/>
</dbReference>
<feature type="transmembrane region" description="Helical" evidence="1">
    <location>
        <begin position="6"/>
        <end position="34"/>
    </location>
</feature>
<proteinExistence type="predicted"/>
<keyword evidence="1" id="KW-0472">Membrane</keyword>
<name>A0A0E9WDQ3_ANGAN</name>
<keyword evidence="1" id="KW-0812">Transmembrane</keyword>
<dbReference type="AlphaFoldDB" id="A0A0E9WDQ3"/>
<evidence type="ECO:0000313" key="2">
    <source>
        <dbReference type="EMBL" id="JAH88519.1"/>
    </source>
</evidence>
<accession>A0A0E9WDQ3</accession>
<organism evidence="2">
    <name type="scientific">Anguilla anguilla</name>
    <name type="common">European freshwater eel</name>
    <name type="synonym">Muraena anguilla</name>
    <dbReference type="NCBI Taxonomy" id="7936"/>
    <lineage>
        <taxon>Eukaryota</taxon>
        <taxon>Metazoa</taxon>
        <taxon>Chordata</taxon>
        <taxon>Craniata</taxon>
        <taxon>Vertebrata</taxon>
        <taxon>Euteleostomi</taxon>
        <taxon>Actinopterygii</taxon>
        <taxon>Neopterygii</taxon>
        <taxon>Teleostei</taxon>
        <taxon>Anguilliformes</taxon>
        <taxon>Anguillidae</taxon>
        <taxon>Anguilla</taxon>
    </lineage>
</organism>
<protein>
    <submittedName>
        <fullName evidence="2">Uncharacterized protein</fullName>
    </submittedName>
</protein>
<evidence type="ECO:0000256" key="1">
    <source>
        <dbReference type="SAM" id="Phobius"/>
    </source>
</evidence>
<reference evidence="2" key="1">
    <citation type="submission" date="2014-11" db="EMBL/GenBank/DDBJ databases">
        <authorList>
            <person name="Amaro Gonzalez C."/>
        </authorList>
    </citation>
    <scope>NUCLEOTIDE SEQUENCE</scope>
</reference>
<sequence length="101" mass="11139">MKRLLLMVMLVSNFPLLIVGLGSLLLIVFIILIIKSRQKKTTAKEETSYSQVNDKPDDDCLDQHKNGSYIAMSPWRGEVLRLLRGGGCYCGGVATGRAALQ</sequence>
<keyword evidence="1" id="KW-1133">Transmembrane helix</keyword>
<reference evidence="2" key="2">
    <citation type="journal article" date="2015" name="Fish Shellfish Immunol.">
        <title>Early steps in the European eel (Anguilla anguilla)-Vibrio vulnificus interaction in the gills: Role of the RtxA13 toxin.</title>
        <authorList>
            <person name="Callol A."/>
            <person name="Pajuelo D."/>
            <person name="Ebbesson L."/>
            <person name="Teles M."/>
            <person name="MacKenzie S."/>
            <person name="Amaro C."/>
        </authorList>
    </citation>
    <scope>NUCLEOTIDE SEQUENCE</scope>
</reference>